<evidence type="ECO:0000313" key="10">
    <source>
        <dbReference type="Proteomes" id="UP000808914"/>
    </source>
</evidence>
<dbReference type="InterPro" id="IPR020846">
    <property type="entry name" value="MFS_dom"/>
</dbReference>
<keyword evidence="3" id="KW-1003">Cell membrane</keyword>
<evidence type="ECO:0000259" key="8">
    <source>
        <dbReference type="PROSITE" id="PS50850"/>
    </source>
</evidence>
<feature type="transmembrane region" description="Helical" evidence="7">
    <location>
        <begin position="390"/>
        <end position="408"/>
    </location>
</feature>
<gene>
    <name evidence="9" type="ORF">JOD45_002484</name>
</gene>
<keyword evidence="6 7" id="KW-0472">Membrane</keyword>
<dbReference type="PANTHER" id="PTHR42718:SF46">
    <property type="entry name" value="BLR6921 PROTEIN"/>
    <property type="match status" value="1"/>
</dbReference>
<reference evidence="9 10" key="1">
    <citation type="submission" date="2021-01" db="EMBL/GenBank/DDBJ databases">
        <title>Genomic Encyclopedia of Type Strains, Phase IV (KMG-IV): sequencing the most valuable type-strain genomes for metagenomic binning, comparative biology and taxonomic classification.</title>
        <authorList>
            <person name="Goeker M."/>
        </authorList>
    </citation>
    <scope>NUCLEOTIDE SEQUENCE [LARGE SCALE GENOMIC DNA]</scope>
    <source>
        <strain evidence="9 10">DSM 28236</strain>
    </source>
</reference>
<evidence type="ECO:0000256" key="5">
    <source>
        <dbReference type="ARBA" id="ARBA00022989"/>
    </source>
</evidence>
<feature type="transmembrane region" description="Helical" evidence="7">
    <location>
        <begin position="258"/>
        <end position="283"/>
    </location>
</feature>
<proteinExistence type="predicted"/>
<feature type="transmembrane region" description="Helical" evidence="7">
    <location>
        <begin position="196"/>
        <end position="216"/>
    </location>
</feature>
<dbReference type="EMBL" id="JAFBER010000018">
    <property type="protein sequence ID" value="MBM7646256.1"/>
    <property type="molecule type" value="Genomic_DNA"/>
</dbReference>
<feature type="transmembrane region" description="Helical" evidence="7">
    <location>
        <begin position="428"/>
        <end position="450"/>
    </location>
</feature>
<dbReference type="Pfam" id="PF07690">
    <property type="entry name" value="MFS_1"/>
    <property type="match status" value="1"/>
</dbReference>
<keyword evidence="2" id="KW-0813">Transport</keyword>
<dbReference type="PANTHER" id="PTHR42718">
    <property type="entry name" value="MAJOR FACILITATOR SUPERFAMILY MULTIDRUG TRANSPORTER MFSC"/>
    <property type="match status" value="1"/>
</dbReference>
<feature type="transmembrane region" description="Helical" evidence="7">
    <location>
        <begin position="222"/>
        <end position="238"/>
    </location>
</feature>
<evidence type="ECO:0000313" key="9">
    <source>
        <dbReference type="EMBL" id="MBM7646256.1"/>
    </source>
</evidence>
<evidence type="ECO:0000256" key="4">
    <source>
        <dbReference type="ARBA" id="ARBA00022692"/>
    </source>
</evidence>
<feature type="transmembrane region" description="Helical" evidence="7">
    <location>
        <begin position="166"/>
        <end position="184"/>
    </location>
</feature>
<accession>A0ABS2Q225</accession>
<feature type="transmembrane region" description="Helical" evidence="7">
    <location>
        <begin position="324"/>
        <end position="343"/>
    </location>
</feature>
<keyword evidence="5 7" id="KW-1133">Transmembrane helix</keyword>
<comment type="subcellular location">
    <subcellularLocation>
        <location evidence="1">Cell membrane</location>
        <topology evidence="1">Multi-pass membrane protein</topology>
    </subcellularLocation>
</comment>
<evidence type="ECO:0000256" key="7">
    <source>
        <dbReference type="SAM" id="Phobius"/>
    </source>
</evidence>
<dbReference type="InterPro" id="IPR036259">
    <property type="entry name" value="MFS_trans_sf"/>
</dbReference>
<protein>
    <submittedName>
        <fullName evidence="9">DHA2 family metal-tetracycline-proton antiporter-like MFS transporter</fullName>
    </submittedName>
</protein>
<comment type="caution">
    <text evidence="9">The sequence shown here is derived from an EMBL/GenBank/DDBJ whole genome shotgun (WGS) entry which is preliminary data.</text>
</comment>
<feature type="domain" description="Major facilitator superfamily (MFS) profile" evidence="8">
    <location>
        <begin position="13"/>
        <end position="455"/>
    </location>
</feature>
<dbReference type="Gene3D" id="1.20.1250.20">
    <property type="entry name" value="MFS general substrate transporter like domains"/>
    <property type="match status" value="2"/>
</dbReference>
<organism evidence="9 10">
    <name type="scientific">Scopulibacillus daqui</name>
    <dbReference type="NCBI Taxonomy" id="1469162"/>
    <lineage>
        <taxon>Bacteria</taxon>
        <taxon>Bacillati</taxon>
        <taxon>Bacillota</taxon>
        <taxon>Bacilli</taxon>
        <taxon>Bacillales</taxon>
        <taxon>Sporolactobacillaceae</taxon>
        <taxon>Scopulibacillus</taxon>
    </lineage>
</organism>
<evidence type="ECO:0000256" key="2">
    <source>
        <dbReference type="ARBA" id="ARBA00022448"/>
    </source>
</evidence>
<dbReference type="InterPro" id="IPR011701">
    <property type="entry name" value="MFS"/>
</dbReference>
<name>A0ABS2Q225_9BACL</name>
<sequence length="466" mass="51736">MHGEEVQRAVAKCMPWILLFSFFFTFNENAFNLIAPNLSNQFGISPSTVSLVVTAGKLSFGITSIVFAALSDFVSIRKMILFTCYSFPIVTLLGVFSEYSFALLVIFRILFCATISAPVALQIIIAMKYCDKLTAAKYFGYNTAVYQIASASGNLFAGYITEYLHWNMTFLLPLITLIGVPVILKNLPKDESKKGSFDFIGIILVTVITAGLIIFMTFKMKYPLFLIVSLVCMAVFYIHMVKSKNPLIKIELFKVKGVVWSLIVCLLFYGTEIGFTFLFPFIITKIYGMSVSTLGVFFTITNIAAFITGMMTGRMIKLTGYRNITLLGGLLIFSGLAMVALLVGYSAVFMFLGMGLFNIGYTLFFAGYLTNYTQLLPLEQRGVGVGLEKLVMNIGSSLGGAFIAMLYGQPFMNIRIIDFSGNKLTAPFSNASLILMFLIALATIIFVKVFDKKFNKIDRMEALHLE</sequence>
<feature type="transmembrane region" description="Helical" evidence="7">
    <location>
        <begin position="138"/>
        <end position="160"/>
    </location>
</feature>
<feature type="transmembrane region" description="Helical" evidence="7">
    <location>
        <begin position="9"/>
        <end position="27"/>
    </location>
</feature>
<keyword evidence="4 7" id="KW-0812">Transmembrane</keyword>
<feature type="transmembrane region" description="Helical" evidence="7">
    <location>
        <begin position="79"/>
        <end position="96"/>
    </location>
</feature>
<evidence type="ECO:0000256" key="3">
    <source>
        <dbReference type="ARBA" id="ARBA00022475"/>
    </source>
</evidence>
<feature type="transmembrane region" description="Helical" evidence="7">
    <location>
        <begin position="289"/>
        <end position="312"/>
    </location>
</feature>
<dbReference type="SUPFAM" id="SSF103473">
    <property type="entry name" value="MFS general substrate transporter"/>
    <property type="match status" value="1"/>
</dbReference>
<dbReference type="Proteomes" id="UP000808914">
    <property type="component" value="Unassembled WGS sequence"/>
</dbReference>
<keyword evidence="10" id="KW-1185">Reference proteome</keyword>
<evidence type="ECO:0000256" key="1">
    <source>
        <dbReference type="ARBA" id="ARBA00004651"/>
    </source>
</evidence>
<feature type="transmembrane region" description="Helical" evidence="7">
    <location>
        <begin position="102"/>
        <end position="126"/>
    </location>
</feature>
<feature type="transmembrane region" description="Helical" evidence="7">
    <location>
        <begin position="349"/>
        <end position="369"/>
    </location>
</feature>
<dbReference type="PROSITE" id="PS50850">
    <property type="entry name" value="MFS"/>
    <property type="match status" value="1"/>
</dbReference>
<dbReference type="RefSeq" id="WP_205004149.1">
    <property type="nucleotide sequence ID" value="NZ_JAFBER010000018.1"/>
</dbReference>
<feature type="transmembrane region" description="Helical" evidence="7">
    <location>
        <begin position="47"/>
        <end position="70"/>
    </location>
</feature>
<evidence type="ECO:0000256" key="6">
    <source>
        <dbReference type="ARBA" id="ARBA00023136"/>
    </source>
</evidence>
<dbReference type="PRINTS" id="PR01036">
    <property type="entry name" value="TCRTETB"/>
</dbReference>